<evidence type="ECO:0000256" key="1">
    <source>
        <dbReference type="ARBA" id="ARBA00010554"/>
    </source>
</evidence>
<dbReference type="HOGENOM" id="CLU_051799_0_0_0"/>
<dbReference type="PANTHER" id="PTHR35983">
    <property type="entry name" value="UPF0166 PROTEIN TM_0021"/>
    <property type="match status" value="1"/>
</dbReference>
<dbReference type="PROSITE" id="PS51371">
    <property type="entry name" value="CBS"/>
    <property type="match status" value="3"/>
</dbReference>
<dbReference type="InterPro" id="IPR003793">
    <property type="entry name" value="UPF0166"/>
</dbReference>
<dbReference type="SUPFAM" id="SSF54913">
    <property type="entry name" value="GlnB-like"/>
    <property type="match status" value="1"/>
</dbReference>
<dbReference type="InterPro" id="IPR000644">
    <property type="entry name" value="CBS_dom"/>
</dbReference>
<dbReference type="STRING" id="383372.Rcas_2322"/>
<accession>A7NLL4</accession>
<name>A7NLL4_ROSCS</name>
<proteinExistence type="inferred from homology"/>
<dbReference type="InterPro" id="IPR046342">
    <property type="entry name" value="CBS_dom_sf"/>
</dbReference>
<dbReference type="EMBL" id="CP000804">
    <property type="protein sequence ID" value="ABU58405.1"/>
    <property type="molecule type" value="Genomic_DNA"/>
</dbReference>
<sequence>MTAGEPLQRVRIYLSERDSAEGQPLYLIALDRLRREGASGATALRGIAGFGAGHRLRTAGIADFGQQTPIIIEWLDRAERVARVLPALDELLGEALITIEDIRAYRAALRSGGPFGSRSIADVARGDIMTVPPDLPLAAALDRLARARQPLLAVVDGQRLTGILVPEDAGRFGVMPLEALAELDDAERSASLARLALRPVRDAMREPRAIYIESPLAHTVNLLIEWGLDALPVTDNEGRLVGVFGVDQALRAALDGERASGHVRNAEPPPPVSLIMQMLVPTASAGADAAAVLLQTLQSAARTVVLMNGFYPTGVVSVSEATRRVREPLRSAWIAALMGDRSPLATLAAASSSGTTADDLAAAPALIPSHASEYDAIRILIEGEKQYLVVVDSEGRLAGMVTRRGLLRALAQEG</sequence>
<dbReference type="eggNOG" id="COG0517">
    <property type="taxonomic scope" value="Bacteria"/>
</dbReference>
<dbReference type="Gene3D" id="3.10.580.10">
    <property type="entry name" value="CBS-domain"/>
    <property type="match status" value="2"/>
</dbReference>
<gene>
    <name evidence="4" type="ordered locus">Rcas_2322</name>
</gene>
<dbReference type="Proteomes" id="UP000000263">
    <property type="component" value="Chromosome"/>
</dbReference>
<evidence type="ECO:0000313" key="5">
    <source>
        <dbReference type="Proteomes" id="UP000000263"/>
    </source>
</evidence>
<evidence type="ECO:0000256" key="2">
    <source>
        <dbReference type="PROSITE-ProRule" id="PRU00703"/>
    </source>
</evidence>
<dbReference type="AlphaFoldDB" id="A7NLL4"/>
<dbReference type="PANTHER" id="PTHR35983:SF1">
    <property type="entry name" value="UPF0166 PROTEIN TM_0021"/>
    <property type="match status" value="1"/>
</dbReference>
<protein>
    <recommendedName>
        <fullName evidence="3">CBS domain-containing protein</fullName>
    </recommendedName>
</protein>
<feature type="domain" description="CBS" evidence="3">
    <location>
        <begin position="203"/>
        <end position="260"/>
    </location>
</feature>
<dbReference type="Pfam" id="PF02641">
    <property type="entry name" value="DUF190"/>
    <property type="match status" value="1"/>
</dbReference>
<feature type="domain" description="CBS" evidence="3">
    <location>
        <begin position="123"/>
        <end position="180"/>
    </location>
</feature>
<dbReference type="RefSeq" id="WP_012120829.1">
    <property type="nucleotide sequence ID" value="NC_009767.1"/>
</dbReference>
<keyword evidence="2" id="KW-0129">CBS domain</keyword>
<evidence type="ECO:0000313" key="4">
    <source>
        <dbReference type="EMBL" id="ABU58405.1"/>
    </source>
</evidence>
<organism evidence="4 5">
    <name type="scientific">Roseiflexus castenholzii (strain DSM 13941 / HLO8)</name>
    <dbReference type="NCBI Taxonomy" id="383372"/>
    <lineage>
        <taxon>Bacteria</taxon>
        <taxon>Bacillati</taxon>
        <taxon>Chloroflexota</taxon>
        <taxon>Chloroflexia</taxon>
        <taxon>Chloroflexales</taxon>
        <taxon>Roseiflexineae</taxon>
        <taxon>Roseiflexaceae</taxon>
        <taxon>Roseiflexus</taxon>
    </lineage>
</organism>
<evidence type="ECO:0000259" key="3">
    <source>
        <dbReference type="PROSITE" id="PS51371"/>
    </source>
</evidence>
<dbReference type="InterPro" id="IPR015867">
    <property type="entry name" value="N-reg_PII/ATP_PRibTrfase_C"/>
</dbReference>
<dbReference type="Pfam" id="PF00571">
    <property type="entry name" value="CBS"/>
    <property type="match status" value="3"/>
</dbReference>
<dbReference type="SUPFAM" id="SSF54631">
    <property type="entry name" value="CBS-domain pair"/>
    <property type="match status" value="2"/>
</dbReference>
<dbReference type="KEGG" id="rca:Rcas_2322"/>
<dbReference type="SMART" id="SM00116">
    <property type="entry name" value="CBS"/>
    <property type="match status" value="3"/>
</dbReference>
<reference evidence="4 5" key="1">
    <citation type="submission" date="2007-08" db="EMBL/GenBank/DDBJ databases">
        <title>Complete sequence of Roseiflexus castenholzii DSM 13941.</title>
        <authorList>
            <consortium name="US DOE Joint Genome Institute"/>
            <person name="Copeland A."/>
            <person name="Lucas S."/>
            <person name="Lapidus A."/>
            <person name="Barry K."/>
            <person name="Glavina del Rio T."/>
            <person name="Dalin E."/>
            <person name="Tice H."/>
            <person name="Pitluck S."/>
            <person name="Thompson L.S."/>
            <person name="Brettin T."/>
            <person name="Bruce D."/>
            <person name="Detter J.C."/>
            <person name="Han C."/>
            <person name="Tapia R."/>
            <person name="Schmutz J."/>
            <person name="Larimer F."/>
            <person name="Land M."/>
            <person name="Hauser L."/>
            <person name="Kyrpides N."/>
            <person name="Mikhailova N."/>
            <person name="Bryant D.A."/>
            <person name="Hanada S."/>
            <person name="Tsukatani Y."/>
            <person name="Richardson P."/>
        </authorList>
    </citation>
    <scope>NUCLEOTIDE SEQUENCE [LARGE SCALE GENOMIC DNA]</scope>
    <source>
        <strain evidence="5">DSM 13941 / HLO8</strain>
    </source>
</reference>
<dbReference type="OrthoDB" id="5295185at2"/>
<comment type="similarity">
    <text evidence="1">Belongs to the UPF0166 family.</text>
</comment>
<dbReference type="eggNOG" id="COG1993">
    <property type="taxonomic scope" value="Bacteria"/>
</dbReference>
<dbReference type="InterPro" id="IPR011322">
    <property type="entry name" value="N-reg_PII-like_a/b"/>
</dbReference>
<keyword evidence="5" id="KW-1185">Reference proteome</keyword>
<dbReference type="Gene3D" id="3.30.70.120">
    <property type="match status" value="1"/>
</dbReference>
<feature type="domain" description="CBS" evidence="3">
    <location>
        <begin position="360"/>
        <end position="414"/>
    </location>
</feature>